<keyword evidence="3" id="KW-1185">Reference proteome</keyword>
<dbReference type="AlphaFoldDB" id="A0A066ZB70"/>
<name>A0A066ZB70_9ACTN</name>
<accession>A0A066ZB70</accession>
<dbReference type="eggNOG" id="ENOG5032ICA">
    <property type="taxonomic scope" value="Bacteria"/>
</dbReference>
<sequence>MLTAALEAVRTGRFQRSLALATAGGSVVTAAEIYLEHDRAGFGNRMMWWPVLLGPLGAGAGLAAALDARAARTVLPLVSAAVAANGVQGFWLHLRGLLEKPGGWRMARFNLETGPPLFAPLLMGMVGGMGLVATVLRREGDTPGREGS</sequence>
<feature type="transmembrane region" description="Helical" evidence="1">
    <location>
        <begin position="114"/>
        <end position="136"/>
    </location>
</feature>
<keyword evidence="1" id="KW-1133">Transmembrane helix</keyword>
<dbReference type="EMBL" id="JNBY01000028">
    <property type="protein sequence ID" value="KDN87561.1"/>
    <property type="molecule type" value="Genomic_DNA"/>
</dbReference>
<comment type="caution">
    <text evidence="2">The sequence shown here is derived from an EMBL/GenBank/DDBJ whole genome shotgun (WGS) entry which is preliminary data.</text>
</comment>
<protein>
    <submittedName>
        <fullName evidence="2">Uncharacterized protein</fullName>
    </submittedName>
</protein>
<evidence type="ECO:0000256" key="1">
    <source>
        <dbReference type="SAM" id="Phobius"/>
    </source>
</evidence>
<reference evidence="2 3" key="1">
    <citation type="submission" date="2014-05" db="EMBL/GenBank/DDBJ databases">
        <title>Draft Genome Sequence of Kitasatospora cheerisanensis KCTC 2395.</title>
        <authorList>
            <person name="Nam D.H."/>
        </authorList>
    </citation>
    <scope>NUCLEOTIDE SEQUENCE [LARGE SCALE GENOMIC DNA]</scope>
    <source>
        <strain evidence="2 3">KCTC 2395</strain>
    </source>
</reference>
<evidence type="ECO:0000313" key="3">
    <source>
        <dbReference type="Proteomes" id="UP000027178"/>
    </source>
</evidence>
<gene>
    <name evidence="2" type="ORF">KCH_06710</name>
</gene>
<feature type="transmembrane region" description="Helical" evidence="1">
    <location>
        <begin position="73"/>
        <end position="94"/>
    </location>
</feature>
<keyword evidence="1" id="KW-0472">Membrane</keyword>
<evidence type="ECO:0000313" key="2">
    <source>
        <dbReference type="EMBL" id="KDN87561.1"/>
    </source>
</evidence>
<organism evidence="2 3">
    <name type="scientific">Kitasatospora cheerisanensis KCTC 2395</name>
    <dbReference type="NCBI Taxonomy" id="1348663"/>
    <lineage>
        <taxon>Bacteria</taxon>
        <taxon>Bacillati</taxon>
        <taxon>Actinomycetota</taxon>
        <taxon>Actinomycetes</taxon>
        <taxon>Kitasatosporales</taxon>
        <taxon>Streptomycetaceae</taxon>
        <taxon>Kitasatospora</taxon>
    </lineage>
</organism>
<keyword evidence="1" id="KW-0812">Transmembrane</keyword>
<dbReference type="Proteomes" id="UP000027178">
    <property type="component" value="Unassembled WGS sequence"/>
</dbReference>
<dbReference type="PATRIC" id="fig|1348663.4.peg.640"/>
<proteinExistence type="predicted"/>
<feature type="transmembrane region" description="Helical" evidence="1">
    <location>
        <begin position="46"/>
        <end position="66"/>
    </location>
</feature>
<dbReference type="HOGENOM" id="CLU_099418_0_0_11"/>